<keyword evidence="1" id="KW-1133">Transmembrane helix</keyword>
<dbReference type="Proteomes" id="UP000229247">
    <property type="component" value="Unassembled WGS sequence"/>
</dbReference>
<organism evidence="2 3">
    <name type="scientific">Candidatus Portnoybacteria bacterium CG02_land_8_20_14_3_00_45_8</name>
    <dbReference type="NCBI Taxonomy" id="1974807"/>
    <lineage>
        <taxon>Bacteria</taxon>
        <taxon>Candidatus Portnoyibacteriota</taxon>
    </lineage>
</organism>
<evidence type="ECO:0000313" key="3">
    <source>
        <dbReference type="Proteomes" id="UP000229247"/>
    </source>
</evidence>
<accession>A0A2M7D710</accession>
<keyword evidence="1" id="KW-0812">Transmembrane</keyword>
<comment type="caution">
    <text evidence="2">The sequence shown here is derived from an EMBL/GenBank/DDBJ whole genome shotgun (WGS) entry which is preliminary data.</text>
</comment>
<feature type="transmembrane region" description="Helical" evidence="1">
    <location>
        <begin position="113"/>
        <end position="136"/>
    </location>
</feature>
<gene>
    <name evidence="2" type="ORF">COS30_00040</name>
</gene>
<reference evidence="3" key="1">
    <citation type="submission" date="2017-09" db="EMBL/GenBank/DDBJ databases">
        <title>Depth-based differentiation of microbial function through sediment-hosted aquifers and enrichment of novel symbionts in the deep terrestrial subsurface.</title>
        <authorList>
            <person name="Probst A.J."/>
            <person name="Ladd B."/>
            <person name="Jarett J.K."/>
            <person name="Geller-Mcgrath D.E."/>
            <person name="Sieber C.M.K."/>
            <person name="Emerson J.B."/>
            <person name="Anantharaman K."/>
            <person name="Thomas B.C."/>
            <person name="Malmstrom R."/>
            <person name="Stieglmeier M."/>
            <person name="Klingl A."/>
            <person name="Woyke T."/>
            <person name="Ryan C.M."/>
            <person name="Banfield J.F."/>
        </authorList>
    </citation>
    <scope>NUCLEOTIDE SEQUENCE [LARGE SCALE GENOMIC DNA]</scope>
</reference>
<proteinExistence type="predicted"/>
<feature type="transmembrane region" description="Helical" evidence="1">
    <location>
        <begin position="148"/>
        <end position="170"/>
    </location>
</feature>
<name>A0A2M7D710_9BACT</name>
<sequence>MDFLSGINLNNLSRWLPGDWLMALIFLAVAVVYGLAMGRNRLTIVMLGCYFSYILTLAIPWKEMAFLGVKSAPSSTAQIFIFFVLLLGFYFMLPHSAFSSALRLRGRRSSSWWQAMVFSILQVGLILQMAISFLSVKATASLSSLAQTIFVGQAAQFVWLLLPILAMMFLKGRRHYDVSE</sequence>
<feature type="transmembrane region" description="Helical" evidence="1">
    <location>
        <begin position="73"/>
        <end position="93"/>
    </location>
</feature>
<evidence type="ECO:0000256" key="1">
    <source>
        <dbReference type="SAM" id="Phobius"/>
    </source>
</evidence>
<dbReference type="EMBL" id="PEUE01000002">
    <property type="protein sequence ID" value="PIV38807.1"/>
    <property type="molecule type" value="Genomic_DNA"/>
</dbReference>
<dbReference type="AlphaFoldDB" id="A0A2M7D710"/>
<feature type="transmembrane region" description="Helical" evidence="1">
    <location>
        <begin position="43"/>
        <end position="61"/>
    </location>
</feature>
<feature type="transmembrane region" description="Helical" evidence="1">
    <location>
        <begin position="20"/>
        <end position="36"/>
    </location>
</feature>
<evidence type="ECO:0000313" key="2">
    <source>
        <dbReference type="EMBL" id="PIV38807.1"/>
    </source>
</evidence>
<keyword evidence="1" id="KW-0472">Membrane</keyword>
<protein>
    <submittedName>
        <fullName evidence="2">Uncharacterized protein</fullName>
    </submittedName>
</protein>